<dbReference type="EMBL" id="KQ414613">
    <property type="protein sequence ID" value="KOC68994.1"/>
    <property type="molecule type" value="Genomic_DNA"/>
</dbReference>
<accession>A0A0L7RDV2</accession>
<evidence type="ECO:0000313" key="3">
    <source>
        <dbReference type="Proteomes" id="UP000053825"/>
    </source>
</evidence>
<dbReference type="OrthoDB" id="8123139at2759"/>
<dbReference type="AlphaFoldDB" id="A0A0L7RDV2"/>
<gene>
    <name evidence="2" type="ORF">WH47_09551</name>
</gene>
<protein>
    <recommendedName>
        <fullName evidence="1">PiggyBac transposable element-derived protein domain-containing protein</fullName>
    </recommendedName>
</protein>
<proteinExistence type="predicted"/>
<evidence type="ECO:0000313" key="2">
    <source>
        <dbReference type="EMBL" id="KOC68994.1"/>
    </source>
</evidence>
<dbReference type="Proteomes" id="UP000053825">
    <property type="component" value="Unassembled WGS sequence"/>
</dbReference>
<dbReference type="PANTHER" id="PTHR46599">
    <property type="entry name" value="PIGGYBAC TRANSPOSABLE ELEMENT-DERIVED PROTEIN 4"/>
    <property type="match status" value="1"/>
</dbReference>
<organism evidence="2 3">
    <name type="scientific">Habropoda laboriosa</name>
    <dbReference type="NCBI Taxonomy" id="597456"/>
    <lineage>
        <taxon>Eukaryota</taxon>
        <taxon>Metazoa</taxon>
        <taxon>Ecdysozoa</taxon>
        <taxon>Arthropoda</taxon>
        <taxon>Hexapoda</taxon>
        <taxon>Insecta</taxon>
        <taxon>Pterygota</taxon>
        <taxon>Neoptera</taxon>
        <taxon>Endopterygota</taxon>
        <taxon>Hymenoptera</taxon>
        <taxon>Apocrita</taxon>
        <taxon>Aculeata</taxon>
        <taxon>Apoidea</taxon>
        <taxon>Anthophila</taxon>
        <taxon>Apidae</taxon>
        <taxon>Habropoda</taxon>
    </lineage>
</organism>
<name>A0A0L7RDV2_9HYME</name>
<evidence type="ECO:0000259" key="1">
    <source>
        <dbReference type="Pfam" id="PF13843"/>
    </source>
</evidence>
<keyword evidence="3" id="KW-1185">Reference proteome</keyword>
<dbReference type="Pfam" id="PF13843">
    <property type="entry name" value="DDE_Tnp_1_7"/>
    <property type="match status" value="1"/>
</dbReference>
<reference evidence="2 3" key="1">
    <citation type="submission" date="2015-07" db="EMBL/GenBank/DDBJ databases">
        <title>The genome of Habropoda laboriosa.</title>
        <authorList>
            <person name="Pan H."/>
            <person name="Kapheim K."/>
        </authorList>
    </citation>
    <scope>NUCLEOTIDE SEQUENCE [LARGE SCALE GENOMIC DNA]</scope>
    <source>
        <strain evidence="2">0110345459</strain>
    </source>
</reference>
<feature type="domain" description="PiggyBac transposable element-derived protein" evidence="1">
    <location>
        <begin position="24"/>
        <end position="65"/>
    </location>
</feature>
<sequence length="108" mass="12576">MQIHELAPITDIWIMLNANLTKANLTIDEQLFPYKGRTKLTQYIPSKPAKYGIKIWWLSDSENYYPLSGQKIWLVRVKGRADCSLSKISVILEIDNCRDDKEKQLVYS</sequence>
<dbReference type="PANTHER" id="PTHR46599:SF6">
    <property type="entry name" value="DUAL SPECIFICITY PHOSPHATASE 26"/>
    <property type="match status" value="1"/>
</dbReference>
<dbReference type="InterPro" id="IPR029526">
    <property type="entry name" value="PGBD"/>
</dbReference>
<dbReference type="STRING" id="597456.A0A0L7RDV2"/>